<proteinExistence type="predicted"/>
<evidence type="ECO:0000313" key="1">
    <source>
        <dbReference type="EMBL" id="WXB76181.1"/>
    </source>
</evidence>
<dbReference type="RefSeq" id="WP_338748948.1">
    <property type="nucleotide sequence ID" value="NZ_CP144913.1"/>
</dbReference>
<protein>
    <submittedName>
        <fullName evidence="1">Uncharacterized protein</fullName>
    </submittedName>
</protein>
<dbReference type="EMBL" id="CP144913">
    <property type="protein sequence ID" value="WXB76181.1"/>
    <property type="molecule type" value="Genomic_DNA"/>
</dbReference>
<sequence length="106" mass="11201">MAFPDSFGDWTKSDSATDTLAIYRKGDDEALSVVAIPRDQVEGFYDRIWEDTSKHGEITCGKLSTSANYQCVGVVAGHGVLVSGSSETAAETAQILTDLLAAIADA</sequence>
<accession>A0ABZ2MGI3</accession>
<organism evidence="1 2">
    <name type="scientific">Janibacter alittae</name>
    <dbReference type="NCBI Taxonomy" id="3115209"/>
    <lineage>
        <taxon>Bacteria</taxon>
        <taxon>Bacillati</taxon>
        <taxon>Actinomycetota</taxon>
        <taxon>Actinomycetes</taxon>
        <taxon>Micrococcales</taxon>
        <taxon>Intrasporangiaceae</taxon>
        <taxon>Janibacter</taxon>
    </lineage>
</organism>
<reference evidence="1 2" key="1">
    <citation type="submission" date="2024-02" db="EMBL/GenBank/DDBJ databases">
        <title>Janibacter sp. nov., isolated from gut of marine sandworm.</title>
        <authorList>
            <person name="Kim B."/>
            <person name="Jun M.O."/>
            <person name="Shin N.-R."/>
        </authorList>
    </citation>
    <scope>NUCLEOTIDE SEQUENCE [LARGE SCALE GENOMIC DNA]</scope>
    <source>
        <strain evidence="1 2">A1S7</strain>
    </source>
</reference>
<gene>
    <name evidence="1" type="ORF">V1351_14740</name>
</gene>
<name>A0ABZ2MGI3_9MICO</name>
<evidence type="ECO:0000313" key="2">
    <source>
        <dbReference type="Proteomes" id="UP001382727"/>
    </source>
</evidence>
<dbReference type="Proteomes" id="UP001382727">
    <property type="component" value="Chromosome"/>
</dbReference>
<keyword evidence="2" id="KW-1185">Reference proteome</keyword>